<feature type="compositionally biased region" description="Low complexity" evidence="2">
    <location>
        <begin position="192"/>
        <end position="213"/>
    </location>
</feature>
<gene>
    <name evidence="3" type="ORF">PCOR1329_LOCUS47052</name>
</gene>
<evidence type="ECO:0000313" key="4">
    <source>
        <dbReference type="Proteomes" id="UP001189429"/>
    </source>
</evidence>
<feature type="coiled-coil region" evidence="1">
    <location>
        <begin position="295"/>
        <end position="359"/>
    </location>
</feature>
<evidence type="ECO:0000256" key="2">
    <source>
        <dbReference type="SAM" id="MobiDB-lite"/>
    </source>
</evidence>
<organism evidence="3 4">
    <name type="scientific">Prorocentrum cordatum</name>
    <dbReference type="NCBI Taxonomy" id="2364126"/>
    <lineage>
        <taxon>Eukaryota</taxon>
        <taxon>Sar</taxon>
        <taxon>Alveolata</taxon>
        <taxon>Dinophyceae</taxon>
        <taxon>Prorocentrales</taxon>
        <taxon>Prorocentraceae</taxon>
        <taxon>Prorocentrum</taxon>
    </lineage>
</organism>
<accession>A0ABN9UD59</accession>
<evidence type="ECO:0000256" key="1">
    <source>
        <dbReference type="SAM" id="Coils"/>
    </source>
</evidence>
<proteinExistence type="predicted"/>
<keyword evidence="1" id="KW-0175">Coiled coil</keyword>
<dbReference type="Proteomes" id="UP001189429">
    <property type="component" value="Unassembled WGS sequence"/>
</dbReference>
<evidence type="ECO:0000313" key="3">
    <source>
        <dbReference type="EMBL" id="CAK0856767.1"/>
    </source>
</evidence>
<feature type="region of interest" description="Disordered" evidence="2">
    <location>
        <begin position="183"/>
        <end position="213"/>
    </location>
</feature>
<keyword evidence="4" id="KW-1185">Reference proteome</keyword>
<reference evidence="3" key="1">
    <citation type="submission" date="2023-10" db="EMBL/GenBank/DDBJ databases">
        <authorList>
            <person name="Chen Y."/>
            <person name="Shah S."/>
            <person name="Dougan E. K."/>
            <person name="Thang M."/>
            <person name="Chan C."/>
        </authorList>
    </citation>
    <scope>NUCLEOTIDE SEQUENCE [LARGE SCALE GENOMIC DNA]</scope>
</reference>
<feature type="compositionally biased region" description="Low complexity" evidence="2">
    <location>
        <begin position="438"/>
        <end position="463"/>
    </location>
</feature>
<feature type="region of interest" description="Disordered" evidence="2">
    <location>
        <begin position="40"/>
        <end position="78"/>
    </location>
</feature>
<feature type="region of interest" description="Disordered" evidence="2">
    <location>
        <begin position="438"/>
        <end position="529"/>
    </location>
</feature>
<feature type="compositionally biased region" description="Polar residues" evidence="2">
    <location>
        <begin position="498"/>
        <end position="511"/>
    </location>
</feature>
<name>A0ABN9UD59_9DINO</name>
<sequence length="597" mass="64522">MAVCVAVCCVGAFTWRQAGSCRRESCKGKRRIVDHDAVPAVKSDPRAAQMSPLGGVVPLDEDGDRSPSQLAPGEAEGDEPVACRTSCVMASPGMRHVPAQPGGAWQFRLGGLATIEGVWEMPCVSGERRQTEENSVSLLEVTYEDLATLTGVCEVHWVSTERRPLAEVDRSFNVAVGLGGGSRLVPADGEQPAPGTAVTMPTAPAAAPATATPGTVATMTPSVVSATSVQGAAPSQVPFPTAGLQTQMLPQHVPQQAVQTQMLQAQAQQQGQDAQLQAMQELMQQMQMQQGQMPSQQQQMQMLAMQEQMLQLQQQGHVQSHQQQMQMRAMQEHMQQQQLQQQQQQMQAMQHQASEQQQMLYYQQAQQAAMQQQASMQQQAAMEQQAAMQQQQQQQQQQHMYYYQQAQQASMQHQAFAQQHAGMQQQMQQQQQQQQQLQLQMQQQQMPLPSQLAPQQQPGAGPQTLPAMPVAGPQTLPVMPQPAPHAQTAPPGSPTEPAMSSTSMVPATTPGQVWMGPAGFANPGPVGMPTQDVGSMPPKAAQPTGALDITRYVVTPQGASPVPSGPVSASQQPDVIHTMAPPIYMEAPPIQVPYNPH</sequence>
<protein>
    <submittedName>
        <fullName evidence="3">Uncharacterized protein</fullName>
    </submittedName>
</protein>
<dbReference type="EMBL" id="CAUYUJ010015663">
    <property type="protein sequence ID" value="CAK0856767.1"/>
    <property type="molecule type" value="Genomic_DNA"/>
</dbReference>
<comment type="caution">
    <text evidence="3">The sequence shown here is derived from an EMBL/GenBank/DDBJ whole genome shotgun (WGS) entry which is preliminary data.</text>
</comment>